<evidence type="ECO:0000259" key="1">
    <source>
        <dbReference type="Pfam" id="PF01738"/>
    </source>
</evidence>
<dbReference type="InterPro" id="IPR029058">
    <property type="entry name" value="AB_hydrolase_fold"/>
</dbReference>
<dbReference type="PANTHER" id="PTHR46623:SF6">
    <property type="entry name" value="ALPHA_BETA-HYDROLASES SUPERFAMILY PROTEIN"/>
    <property type="match status" value="1"/>
</dbReference>
<sequence>MGDWTKLTAADGHELSAYVATPSEPPTGAVIVLQEIFGINAYVRSVVDGYAKDGFLVIAPALFDRYERGLELKYEGEDQKKAFELYAKLDPKLELQDIAAAYEFVQKAGKGIGVVGFCYGGFLSWLTATRGEQYGMKPDCVVGYYAGGIGKVAKEQPSCPVMLHFGAEDTHIGQDQIDAVREAHPDVEIYIYEGAGHAFNRDVHPPSYNEGAARTARARTLEFLKTHIS</sequence>
<name>A0A4Q0SXF2_9BACT</name>
<feature type="domain" description="Dienelactone hydrolase" evidence="1">
    <location>
        <begin position="16"/>
        <end position="227"/>
    </location>
</feature>
<dbReference type="Proteomes" id="UP000289437">
    <property type="component" value="Unassembled WGS sequence"/>
</dbReference>
<evidence type="ECO:0000313" key="2">
    <source>
        <dbReference type="EMBL" id="RXH55813.1"/>
    </source>
</evidence>
<keyword evidence="3" id="KW-1185">Reference proteome</keyword>
<dbReference type="EMBL" id="RDSM01000002">
    <property type="protein sequence ID" value="RXH55813.1"/>
    <property type="molecule type" value="Genomic_DNA"/>
</dbReference>
<keyword evidence="2" id="KW-0378">Hydrolase</keyword>
<organism evidence="2 3">
    <name type="scientific">Granulicella sibirica</name>
    <dbReference type="NCBI Taxonomy" id="2479048"/>
    <lineage>
        <taxon>Bacteria</taxon>
        <taxon>Pseudomonadati</taxon>
        <taxon>Acidobacteriota</taxon>
        <taxon>Terriglobia</taxon>
        <taxon>Terriglobales</taxon>
        <taxon>Acidobacteriaceae</taxon>
        <taxon>Granulicella</taxon>
    </lineage>
</organism>
<gene>
    <name evidence="2" type="ORF">GRAN_2670</name>
</gene>
<dbReference type="InterPro" id="IPR002925">
    <property type="entry name" value="Dienelactn_hydro"/>
</dbReference>
<comment type="caution">
    <text evidence="2">The sequence shown here is derived from an EMBL/GenBank/DDBJ whole genome shotgun (WGS) entry which is preliminary data.</text>
</comment>
<dbReference type="GO" id="GO:0016787">
    <property type="term" value="F:hydrolase activity"/>
    <property type="evidence" value="ECO:0007669"/>
    <property type="project" value="UniProtKB-KW"/>
</dbReference>
<dbReference type="RefSeq" id="WP_128913394.1">
    <property type="nucleotide sequence ID" value="NZ_RDSM01000002.1"/>
</dbReference>
<dbReference type="InterPro" id="IPR051049">
    <property type="entry name" value="Dienelactone_hydrolase-like"/>
</dbReference>
<reference evidence="3" key="2">
    <citation type="submission" date="2019-02" db="EMBL/GenBank/DDBJ databases">
        <title>Granulicella sibirica sp. nov., a psychrotolerant acidobacterium isolated from an organic soil layer in forested tundra, West Siberia.</title>
        <authorList>
            <person name="Oshkin I.Y."/>
            <person name="Kulichevskaya I.S."/>
            <person name="Rijpstra W.I.C."/>
            <person name="Sinninghe Damste J.S."/>
            <person name="Rakitin A.L."/>
            <person name="Ravin N.V."/>
            <person name="Dedysh S.N."/>
        </authorList>
    </citation>
    <scope>NUCLEOTIDE SEQUENCE [LARGE SCALE GENOMIC DNA]</scope>
    <source>
        <strain evidence="3">AF10</strain>
    </source>
</reference>
<accession>A0A4Q0SXF2</accession>
<dbReference type="OrthoDB" id="115291at2"/>
<dbReference type="SUPFAM" id="SSF53474">
    <property type="entry name" value="alpha/beta-Hydrolases"/>
    <property type="match status" value="1"/>
</dbReference>
<protein>
    <submittedName>
        <fullName evidence="2">Dienelactone hydrolase family</fullName>
    </submittedName>
</protein>
<dbReference type="AlphaFoldDB" id="A0A4Q0SXF2"/>
<dbReference type="Gene3D" id="3.40.50.1820">
    <property type="entry name" value="alpha/beta hydrolase"/>
    <property type="match status" value="1"/>
</dbReference>
<dbReference type="PANTHER" id="PTHR46623">
    <property type="entry name" value="CARBOXYMETHYLENEBUTENOLIDASE-RELATED"/>
    <property type="match status" value="1"/>
</dbReference>
<evidence type="ECO:0000313" key="3">
    <source>
        <dbReference type="Proteomes" id="UP000289437"/>
    </source>
</evidence>
<proteinExistence type="predicted"/>
<reference evidence="2 3" key="1">
    <citation type="submission" date="2018-11" db="EMBL/GenBank/DDBJ databases">
        <authorList>
            <person name="Mardanov A.V."/>
            <person name="Ravin N.V."/>
            <person name="Dedysh S.N."/>
        </authorList>
    </citation>
    <scope>NUCLEOTIDE SEQUENCE [LARGE SCALE GENOMIC DNA]</scope>
    <source>
        <strain evidence="2 3">AF10</strain>
    </source>
</reference>
<dbReference type="Pfam" id="PF01738">
    <property type="entry name" value="DLH"/>
    <property type="match status" value="1"/>
</dbReference>